<reference evidence="1" key="1">
    <citation type="submission" date="2018-02" db="EMBL/GenBank/DDBJ databases">
        <title>Rhizophora mucronata_Transcriptome.</title>
        <authorList>
            <person name="Meera S.P."/>
            <person name="Sreeshan A."/>
            <person name="Augustine A."/>
        </authorList>
    </citation>
    <scope>NUCLEOTIDE SEQUENCE</scope>
    <source>
        <tissue evidence="1">Leaf</tissue>
    </source>
</reference>
<sequence>MTLVQFGSSSSFELVPRFSGTGTKLQSGGLISVRIKLPIPVSVPCSNLIQALV</sequence>
<dbReference type="AlphaFoldDB" id="A0A2P2P1H8"/>
<protein>
    <submittedName>
        <fullName evidence="1">Uncharacterized protein</fullName>
    </submittedName>
</protein>
<name>A0A2P2P1H8_RHIMU</name>
<proteinExistence type="predicted"/>
<organism evidence="1">
    <name type="scientific">Rhizophora mucronata</name>
    <name type="common">Asiatic mangrove</name>
    <dbReference type="NCBI Taxonomy" id="61149"/>
    <lineage>
        <taxon>Eukaryota</taxon>
        <taxon>Viridiplantae</taxon>
        <taxon>Streptophyta</taxon>
        <taxon>Embryophyta</taxon>
        <taxon>Tracheophyta</taxon>
        <taxon>Spermatophyta</taxon>
        <taxon>Magnoliopsida</taxon>
        <taxon>eudicotyledons</taxon>
        <taxon>Gunneridae</taxon>
        <taxon>Pentapetalae</taxon>
        <taxon>rosids</taxon>
        <taxon>fabids</taxon>
        <taxon>Malpighiales</taxon>
        <taxon>Rhizophoraceae</taxon>
        <taxon>Rhizophora</taxon>
    </lineage>
</organism>
<dbReference type="EMBL" id="GGEC01068172">
    <property type="protein sequence ID" value="MBX48656.1"/>
    <property type="molecule type" value="Transcribed_RNA"/>
</dbReference>
<accession>A0A2P2P1H8</accession>
<evidence type="ECO:0000313" key="1">
    <source>
        <dbReference type="EMBL" id="MBX48656.1"/>
    </source>
</evidence>